<dbReference type="Proteomes" id="UP000678499">
    <property type="component" value="Unassembled WGS sequence"/>
</dbReference>
<dbReference type="EMBL" id="OA889869">
    <property type="protein sequence ID" value="CAD7284342.1"/>
    <property type="molecule type" value="Genomic_DNA"/>
</dbReference>
<accession>A0A7R9GJ41</accession>
<sequence length="91" mass="9812">MEISKTSLLGSQQETDSQVLLNVRLLDWGTLGEKRCAPLAKAVVLSGNPGGSGGATMAPRLFSRNVDDDVGHVNFAEVRWDSVRPVIEFPC</sequence>
<name>A0A7R9GJ41_9CRUS</name>
<dbReference type="EMBL" id="CAJPEX010007832">
    <property type="protein sequence ID" value="CAG0924494.1"/>
    <property type="molecule type" value="Genomic_DNA"/>
</dbReference>
<proteinExistence type="predicted"/>
<gene>
    <name evidence="1" type="ORF">NMOB1V02_LOCUS11949</name>
</gene>
<protein>
    <submittedName>
        <fullName evidence="1">Uncharacterized protein</fullName>
    </submittedName>
</protein>
<organism evidence="1">
    <name type="scientific">Notodromas monacha</name>
    <dbReference type="NCBI Taxonomy" id="399045"/>
    <lineage>
        <taxon>Eukaryota</taxon>
        <taxon>Metazoa</taxon>
        <taxon>Ecdysozoa</taxon>
        <taxon>Arthropoda</taxon>
        <taxon>Crustacea</taxon>
        <taxon>Oligostraca</taxon>
        <taxon>Ostracoda</taxon>
        <taxon>Podocopa</taxon>
        <taxon>Podocopida</taxon>
        <taxon>Cypridocopina</taxon>
        <taxon>Cypridoidea</taxon>
        <taxon>Cyprididae</taxon>
        <taxon>Notodromas</taxon>
    </lineage>
</organism>
<evidence type="ECO:0000313" key="1">
    <source>
        <dbReference type="EMBL" id="CAD7284342.1"/>
    </source>
</evidence>
<dbReference type="AlphaFoldDB" id="A0A7R9GJ41"/>
<keyword evidence="2" id="KW-1185">Reference proteome</keyword>
<reference evidence="1" key="1">
    <citation type="submission" date="2020-11" db="EMBL/GenBank/DDBJ databases">
        <authorList>
            <person name="Tran Van P."/>
        </authorList>
    </citation>
    <scope>NUCLEOTIDE SEQUENCE</scope>
</reference>
<evidence type="ECO:0000313" key="2">
    <source>
        <dbReference type="Proteomes" id="UP000678499"/>
    </source>
</evidence>